<dbReference type="InterPro" id="IPR010982">
    <property type="entry name" value="Lambda_DNA-bd_dom_sf"/>
</dbReference>
<dbReference type="CDD" id="cd06529">
    <property type="entry name" value="S24_LexA-like"/>
    <property type="match status" value="1"/>
</dbReference>
<sequence length="210" mass="24107">MTNQLKKIRESSGKTQAEVAAEMDISTENYNRLEKGKTELTLSKLKRLAEIFHREPADFISDTGHVRRVSIRQHVQAGQWAESNVWPEDDWYEVVVPDDEQFRNLSLHGAETRGPSMNRRYPEGSAVIYTDIQETGESPAVGKRYIIEVERPDGLREATVKKLWMDDDGKYWLLPESSDPRHQLPIDLTEGDGNIVRIVGRIVFSVQRED</sequence>
<comment type="caution">
    <text evidence="3">The sequence shown here is derived from an EMBL/GenBank/DDBJ whole genome shotgun (WGS) entry which is preliminary data.</text>
</comment>
<feature type="region of interest" description="Disordered" evidence="1">
    <location>
        <begin position="1"/>
        <end position="20"/>
    </location>
</feature>
<evidence type="ECO:0000259" key="2">
    <source>
        <dbReference type="PROSITE" id="PS50943"/>
    </source>
</evidence>
<accession>S3HLM2</accession>
<dbReference type="SMART" id="SM00530">
    <property type="entry name" value="HTH_XRE"/>
    <property type="match status" value="1"/>
</dbReference>
<proteinExistence type="predicted"/>
<protein>
    <recommendedName>
        <fullName evidence="2">HTH cro/C1-type domain-containing protein</fullName>
    </recommendedName>
</protein>
<reference evidence="3 4" key="1">
    <citation type="journal article" date="2012" name="J. Bacteriol.">
        <title>Genome sequence of Rhizobium grahamii CCGE502, a broad-host-range symbiont with low nodulation competitiveness in Phaseolus vulgaris.</title>
        <authorList>
            <person name="Althabegoiti M.J."/>
            <person name="Lozano L."/>
            <person name="Torres-Tejerizo G."/>
            <person name="Ormeno-Orrillo E."/>
            <person name="Rogel M.A."/>
            <person name="Gonzalez V."/>
            <person name="Martinez-Romero E."/>
        </authorList>
    </citation>
    <scope>NUCLEOTIDE SEQUENCE [LARGE SCALE GENOMIC DNA]</scope>
    <source>
        <strain evidence="3 4">CCGE 502</strain>
    </source>
</reference>
<dbReference type="EMBL" id="AEYE02000005">
    <property type="protein sequence ID" value="EPE99509.1"/>
    <property type="molecule type" value="Genomic_DNA"/>
</dbReference>
<dbReference type="GO" id="GO:0003677">
    <property type="term" value="F:DNA binding"/>
    <property type="evidence" value="ECO:0007669"/>
    <property type="project" value="InterPro"/>
</dbReference>
<dbReference type="PROSITE" id="PS50943">
    <property type="entry name" value="HTH_CROC1"/>
    <property type="match status" value="1"/>
</dbReference>
<feature type="domain" description="HTH cro/C1-type" evidence="2">
    <location>
        <begin position="5"/>
        <end position="59"/>
    </location>
</feature>
<dbReference type="Pfam" id="PF00717">
    <property type="entry name" value="Peptidase_S24"/>
    <property type="match status" value="1"/>
</dbReference>
<keyword evidence="4" id="KW-1185">Reference proteome</keyword>
<dbReference type="SUPFAM" id="SSF47413">
    <property type="entry name" value="lambda repressor-like DNA-binding domains"/>
    <property type="match status" value="1"/>
</dbReference>
<dbReference type="eggNOG" id="COG1974">
    <property type="taxonomic scope" value="Bacteria"/>
</dbReference>
<gene>
    <name evidence="3" type="ORF">RGCCGE502_04980</name>
</gene>
<name>S3HLM2_9HYPH</name>
<dbReference type="Pfam" id="PF01381">
    <property type="entry name" value="HTH_3"/>
    <property type="match status" value="1"/>
</dbReference>
<dbReference type="STRING" id="990285.RGCCGE502_04980"/>
<evidence type="ECO:0000256" key="1">
    <source>
        <dbReference type="SAM" id="MobiDB-lite"/>
    </source>
</evidence>
<dbReference type="HOGENOM" id="CLU_106282_0_0_5"/>
<dbReference type="Gene3D" id="1.10.260.40">
    <property type="entry name" value="lambda repressor-like DNA-binding domains"/>
    <property type="match status" value="1"/>
</dbReference>
<organism evidence="3 4">
    <name type="scientific">Rhizobium grahamii CCGE 502</name>
    <dbReference type="NCBI Taxonomy" id="990285"/>
    <lineage>
        <taxon>Bacteria</taxon>
        <taxon>Pseudomonadati</taxon>
        <taxon>Pseudomonadota</taxon>
        <taxon>Alphaproteobacteria</taxon>
        <taxon>Hyphomicrobiales</taxon>
        <taxon>Rhizobiaceae</taxon>
        <taxon>Rhizobium/Agrobacterium group</taxon>
        <taxon>Rhizobium</taxon>
    </lineage>
</organism>
<dbReference type="InterPro" id="IPR015927">
    <property type="entry name" value="Peptidase_S24_S26A/B/C"/>
</dbReference>
<dbReference type="RefSeq" id="WP_016553069.1">
    <property type="nucleotide sequence ID" value="NZ_AEYE02000005.1"/>
</dbReference>
<evidence type="ECO:0000313" key="4">
    <source>
        <dbReference type="Proteomes" id="UP000014411"/>
    </source>
</evidence>
<dbReference type="AlphaFoldDB" id="S3HLM2"/>
<dbReference type="InterPro" id="IPR039418">
    <property type="entry name" value="LexA-like"/>
</dbReference>
<dbReference type="Gene3D" id="2.10.109.10">
    <property type="entry name" value="Umud Fragment, subunit A"/>
    <property type="match status" value="1"/>
</dbReference>
<dbReference type="InterPro" id="IPR001387">
    <property type="entry name" value="Cro/C1-type_HTH"/>
</dbReference>
<dbReference type="SUPFAM" id="SSF51306">
    <property type="entry name" value="LexA/Signal peptidase"/>
    <property type="match status" value="1"/>
</dbReference>
<dbReference type="CDD" id="cd00093">
    <property type="entry name" value="HTH_XRE"/>
    <property type="match status" value="1"/>
</dbReference>
<evidence type="ECO:0000313" key="3">
    <source>
        <dbReference type="EMBL" id="EPE99509.1"/>
    </source>
</evidence>
<dbReference type="InterPro" id="IPR036286">
    <property type="entry name" value="LexA/Signal_pep-like_sf"/>
</dbReference>
<dbReference type="Proteomes" id="UP000014411">
    <property type="component" value="Unassembled WGS sequence"/>
</dbReference>